<feature type="region of interest" description="Disordered" evidence="1">
    <location>
        <begin position="33"/>
        <end position="52"/>
    </location>
</feature>
<evidence type="ECO:0000313" key="4">
    <source>
        <dbReference type="Proteomes" id="UP001500325"/>
    </source>
</evidence>
<name>A0ABP8XQT5_9PSEU</name>
<sequence>MRNATGIYTVPLVISLGSLLLAAVLLGTAPRFGREPDVSVTNPGPDAPQVIG</sequence>
<gene>
    <name evidence="3" type="ORF">GCM10023215_63040</name>
</gene>
<dbReference type="EMBL" id="BAABIC010000033">
    <property type="protein sequence ID" value="GAA4711905.1"/>
    <property type="molecule type" value="Genomic_DNA"/>
</dbReference>
<protein>
    <submittedName>
        <fullName evidence="3">Uncharacterized protein</fullName>
    </submittedName>
</protein>
<dbReference type="Proteomes" id="UP001500325">
    <property type="component" value="Unassembled WGS sequence"/>
</dbReference>
<proteinExistence type="predicted"/>
<feature type="transmembrane region" description="Helical" evidence="2">
    <location>
        <begin position="6"/>
        <end position="26"/>
    </location>
</feature>
<evidence type="ECO:0000313" key="3">
    <source>
        <dbReference type="EMBL" id="GAA4711905.1"/>
    </source>
</evidence>
<evidence type="ECO:0000256" key="1">
    <source>
        <dbReference type="SAM" id="MobiDB-lite"/>
    </source>
</evidence>
<accession>A0ABP8XQT5</accession>
<keyword evidence="2" id="KW-1133">Transmembrane helix</keyword>
<dbReference type="RefSeq" id="WP_345384452.1">
    <property type="nucleotide sequence ID" value="NZ_BAABIC010000033.1"/>
</dbReference>
<organism evidence="3 4">
    <name type="scientific">Pseudonocardia yuanmonensis</name>
    <dbReference type="NCBI Taxonomy" id="1095914"/>
    <lineage>
        <taxon>Bacteria</taxon>
        <taxon>Bacillati</taxon>
        <taxon>Actinomycetota</taxon>
        <taxon>Actinomycetes</taxon>
        <taxon>Pseudonocardiales</taxon>
        <taxon>Pseudonocardiaceae</taxon>
        <taxon>Pseudonocardia</taxon>
    </lineage>
</organism>
<reference evidence="4" key="1">
    <citation type="journal article" date="2019" name="Int. J. Syst. Evol. Microbiol.">
        <title>The Global Catalogue of Microorganisms (GCM) 10K type strain sequencing project: providing services to taxonomists for standard genome sequencing and annotation.</title>
        <authorList>
            <consortium name="The Broad Institute Genomics Platform"/>
            <consortium name="The Broad Institute Genome Sequencing Center for Infectious Disease"/>
            <person name="Wu L."/>
            <person name="Ma J."/>
        </authorList>
    </citation>
    <scope>NUCLEOTIDE SEQUENCE [LARGE SCALE GENOMIC DNA]</scope>
    <source>
        <strain evidence="4">JCM 18055</strain>
    </source>
</reference>
<keyword evidence="4" id="KW-1185">Reference proteome</keyword>
<keyword evidence="2" id="KW-0472">Membrane</keyword>
<keyword evidence="2" id="KW-0812">Transmembrane</keyword>
<evidence type="ECO:0000256" key="2">
    <source>
        <dbReference type="SAM" id="Phobius"/>
    </source>
</evidence>
<comment type="caution">
    <text evidence="3">The sequence shown here is derived from an EMBL/GenBank/DDBJ whole genome shotgun (WGS) entry which is preliminary data.</text>
</comment>